<dbReference type="GO" id="GO:0003677">
    <property type="term" value="F:DNA binding"/>
    <property type="evidence" value="ECO:0007669"/>
    <property type="project" value="InterPro"/>
</dbReference>
<evidence type="ECO:0000256" key="1">
    <source>
        <dbReference type="SAM" id="MobiDB-lite"/>
    </source>
</evidence>
<accession>A0A7S4ECV6</accession>
<feature type="region of interest" description="Disordered" evidence="1">
    <location>
        <begin position="22"/>
        <end position="52"/>
    </location>
</feature>
<sequence length="386" mass="40136">MSAAEGKQEADAAVAAVVAPAPAAEAPAPAPAPDAAPAVEAQPKEEELTEKDLLGSATLVTFPDRALGVSIEADEEGPVYVASVKTFSAARGRVRAGDVVALVDGVAVPQARDAAGWAAFVQGLKEGPRPLSVAFGRPPKEPAATATAARKTRPRAKRARDDEYDDNESDEELQAALQASRRDTGPAPVGRLAAPVKAQSTRKKYWRKLVSDDLAPRDAPLKFVWPNPKAHLTSKSGRKTAIAYEAYSPATSVSEFFALGGRPDDLAYDLARGFVVVTDMVDGPPPPKKARGAAARAAAAAAVAPPPPPVVKEEVAAVVTATEDDKGPTVADLAAYLVSRGGTATQVDGWSVGKNPRGDTIFTDPSSGRVFRSKPEVARFLNVGQA</sequence>
<dbReference type="InterPro" id="IPR001739">
    <property type="entry name" value="Methyl_CpG_DNA-bd"/>
</dbReference>
<evidence type="ECO:0000313" key="4">
    <source>
        <dbReference type="EMBL" id="CAE0704247.1"/>
    </source>
</evidence>
<dbReference type="Proteomes" id="UP000789595">
    <property type="component" value="Unassembled WGS sequence"/>
</dbReference>
<feature type="domain" description="MBD" evidence="3">
    <location>
        <begin position="336"/>
        <end position="386"/>
    </location>
</feature>
<protein>
    <recommendedName>
        <fullName evidence="7">MBD domain-containing protein</fullName>
    </recommendedName>
</protein>
<dbReference type="PROSITE" id="PS50982">
    <property type="entry name" value="MBD"/>
    <property type="match status" value="1"/>
</dbReference>
<feature type="domain" description="PDZ" evidence="2">
    <location>
        <begin position="56"/>
        <end position="108"/>
    </location>
</feature>
<reference evidence="4" key="1">
    <citation type="submission" date="2021-01" db="EMBL/GenBank/DDBJ databases">
        <authorList>
            <person name="Corre E."/>
            <person name="Pelletier E."/>
            <person name="Niang G."/>
            <person name="Scheremetjew M."/>
            <person name="Finn R."/>
            <person name="Kale V."/>
            <person name="Holt S."/>
            <person name="Cochrane G."/>
            <person name="Meng A."/>
            <person name="Brown T."/>
            <person name="Cohen L."/>
        </authorList>
    </citation>
    <scope>NUCLEOTIDE SEQUENCE</scope>
    <source>
        <strain evidence="4">CCMP1756</strain>
    </source>
</reference>
<keyword evidence="6" id="KW-1185">Reference proteome</keyword>
<evidence type="ECO:0000313" key="5">
    <source>
        <dbReference type="EMBL" id="CAH0374204.1"/>
    </source>
</evidence>
<dbReference type="InterPro" id="IPR036034">
    <property type="entry name" value="PDZ_sf"/>
</dbReference>
<reference evidence="5" key="2">
    <citation type="submission" date="2021-11" db="EMBL/GenBank/DDBJ databases">
        <authorList>
            <consortium name="Genoscope - CEA"/>
            <person name="William W."/>
        </authorList>
    </citation>
    <scope>NUCLEOTIDE SEQUENCE</scope>
</reference>
<evidence type="ECO:0000259" key="3">
    <source>
        <dbReference type="PROSITE" id="PS50982"/>
    </source>
</evidence>
<gene>
    <name evidence="4" type="ORF">PCAL00307_LOCUS19695</name>
    <name evidence="5" type="ORF">PECAL_4P14740</name>
</gene>
<dbReference type="SUPFAM" id="SSF50156">
    <property type="entry name" value="PDZ domain-like"/>
    <property type="match status" value="1"/>
</dbReference>
<feature type="compositionally biased region" description="Basic and acidic residues" evidence="1">
    <location>
        <begin position="42"/>
        <end position="52"/>
    </location>
</feature>
<dbReference type="InterPro" id="IPR016177">
    <property type="entry name" value="DNA-bd_dom_sf"/>
</dbReference>
<dbReference type="PROSITE" id="PS50106">
    <property type="entry name" value="PDZ"/>
    <property type="match status" value="1"/>
</dbReference>
<evidence type="ECO:0000313" key="6">
    <source>
        <dbReference type="Proteomes" id="UP000789595"/>
    </source>
</evidence>
<dbReference type="AlphaFoldDB" id="A0A7S4ECV6"/>
<feature type="region of interest" description="Disordered" evidence="1">
    <location>
        <begin position="131"/>
        <end position="173"/>
    </location>
</feature>
<evidence type="ECO:0000259" key="2">
    <source>
        <dbReference type="PROSITE" id="PS50106"/>
    </source>
</evidence>
<evidence type="ECO:0008006" key="7">
    <source>
        <dbReference type="Google" id="ProtNLM"/>
    </source>
</evidence>
<dbReference type="EMBL" id="HBIW01022839">
    <property type="protein sequence ID" value="CAE0704247.1"/>
    <property type="molecule type" value="Transcribed_RNA"/>
</dbReference>
<feature type="compositionally biased region" description="Acidic residues" evidence="1">
    <location>
        <begin position="162"/>
        <end position="173"/>
    </location>
</feature>
<dbReference type="EMBL" id="CAKKNE010000004">
    <property type="protein sequence ID" value="CAH0374204.1"/>
    <property type="molecule type" value="Genomic_DNA"/>
</dbReference>
<dbReference type="SUPFAM" id="SSF54171">
    <property type="entry name" value="DNA-binding domain"/>
    <property type="match status" value="1"/>
</dbReference>
<organism evidence="4">
    <name type="scientific">Pelagomonas calceolata</name>
    <dbReference type="NCBI Taxonomy" id="35677"/>
    <lineage>
        <taxon>Eukaryota</taxon>
        <taxon>Sar</taxon>
        <taxon>Stramenopiles</taxon>
        <taxon>Ochrophyta</taxon>
        <taxon>Pelagophyceae</taxon>
        <taxon>Pelagomonadales</taxon>
        <taxon>Pelagomonadaceae</taxon>
        <taxon>Pelagomonas</taxon>
    </lineage>
</organism>
<name>A0A7S4ECV6_9STRA</name>
<proteinExistence type="predicted"/>
<dbReference type="InterPro" id="IPR001478">
    <property type="entry name" value="PDZ"/>
</dbReference>